<accession>A0A6P2BM34</accession>
<dbReference type="OrthoDB" id="5146042at2"/>
<name>A0A6P2BM34_9ACTN</name>
<organism evidence="1 2">
    <name type="scientific">Trebonia kvetii</name>
    <dbReference type="NCBI Taxonomy" id="2480626"/>
    <lineage>
        <taxon>Bacteria</taxon>
        <taxon>Bacillati</taxon>
        <taxon>Actinomycetota</taxon>
        <taxon>Actinomycetes</taxon>
        <taxon>Streptosporangiales</taxon>
        <taxon>Treboniaceae</taxon>
        <taxon>Trebonia</taxon>
    </lineage>
</organism>
<dbReference type="AlphaFoldDB" id="A0A6P2BM34"/>
<evidence type="ECO:0000313" key="2">
    <source>
        <dbReference type="Proteomes" id="UP000460272"/>
    </source>
</evidence>
<dbReference type="Proteomes" id="UP000460272">
    <property type="component" value="Unassembled WGS sequence"/>
</dbReference>
<protein>
    <recommendedName>
        <fullName evidence="3">DUF559 domain-containing protein</fullName>
    </recommendedName>
</protein>
<proteinExistence type="predicted"/>
<comment type="caution">
    <text evidence="1">The sequence shown here is derived from an EMBL/GenBank/DDBJ whole genome shotgun (WGS) entry which is preliminary data.</text>
</comment>
<sequence>MLPRTRVEDTVLDLVAAARTFDHAYTWIARAVSRKLVTVAALRASLAGRRRIRWRRWLADALEDAEDGVYSSLERRYIKDVERAHGLPRSEHQARRLLDGKVQYRDNWYPDYRVVVEIDGPDYHQNERVQLDKDRDNRNLALDNVKTHRFGPVAVTERACETAAMVAATLQRNGWGGLPHACRKPDCAVG</sequence>
<keyword evidence="2" id="KW-1185">Reference proteome</keyword>
<dbReference type="EMBL" id="RPFW01000010">
    <property type="protein sequence ID" value="TVZ00074.1"/>
    <property type="molecule type" value="Genomic_DNA"/>
</dbReference>
<gene>
    <name evidence="1" type="ORF">EAS64_39055</name>
</gene>
<evidence type="ECO:0000313" key="1">
    <source>
        <dbReference type="EMBL" id="TVZ00074.1"/>
    </source>
</evidence>
<reference evidence="1 2" key="1">
    <citation type="submission" date="2018-11" db="EMBL/GenBank/DDBJ databases">
        <title>Trebonia kvetii gen.nov., sp.nov., a novel acidophilic actinobacterium, and proposal of the new actinobacterial family Treboniaceae fam. nov.</title>
        <authorList>
            <person name="Rapoport D."/>
            <person name="Sagova-Mareckova M."/>
            <person name="Sedlacek I."/>
            <person name="Provaznik J."/>
            <person name="Kralova S."/>
            <person name="Pavlinic D."/>
            <person name="Benes V."/>
            <person name="Kopecky J."/>
        </authorList>
    </citation>
    <scope>NUCLEOTIDE SEQUENCE [LARGE SCALE GENOMIC DNA]</scope>
    <source>
        <strain evidence="1 2">15Tr583</strain>
    </source>
</reference>
<dbReference type="RefSeq" id="WP_145861628.1">
    <property type="nucleotide sequence ID" value="NZ_RPFW01000010.1"/>
</dbReference>
<evidence type="ECO:0008006" key="3">
    <source>
        <dbReference type="Google" id="ProtNLM"/>
    </source>
</evidence>